<dbReference type="EMBL" id="WEID01000043">
    <property type="protein sequence ID" value="KAB8137484.1"/>
    <property type="molecule type" value="Genomic_DNA"/>
</dbReference>
<evidence type="ECO:0000256" key="1">
    <source>
        <dbReference type="SAM" id="Phobius"/>
    </source>
</evidence>
<gene>
    <name evidence="2" type="ORF">F9U64_09175</name>
</gene>
<sequence length="376" mass="42835">MNKKEIRNHLNSAIEKQIPNDWDRLEAKLNKSMKADQVFHHIVHSQQDKRKQLTKKLSVSLAALAVAFIMISFTPVIAQLQALYDQIFTSDHIDDPGVKIALESGIGQTIDQTFYDEENDISVHFQNIMTDDKETKLLLTFLSEETNLENYYLDLFEGSTTIQLQTENGQTIPLDNVGWGSRYYQADKNKVVTALSFAPIKEYIGQNIRLEIHDITVYNDQSTENVEATWPLDFTLEKTAASDRSVLDVDKQFTLQGESYHIKQVEFSPLETRIIFTGSDIHYYTDESGEIYEIFSKLEHQFLNARVIDKENGYGVDYNKPGVFLSVNGEKVAPNFSKGEIKQANGTEYVMVFAPVKERDNLVLEVGEGIEIKLGE</sequence>
<dbReference type="AlphaFoldDB" id="A0A7C8KQI3"/>
<keyword evidence="1" id="KW-0472">Membrane</keyword>
<keyword evidence="1" id="KW-0812">Transmembrane</keyword>
<keyword evidence="1" id="KW-1133">Transmembrane helix</keyword>
<accession>A0A7C8KQI3</accession>
<keyword evidence="3" id="KW-1185">Reference proteome</keyword>
<evidence type="ECO:0000313" key="3">
    <source>
        <dbReference type="Proteomes" id="UP000480246"/>
    </source>
</evidence>
<organism evidence="2 3">
    <name type="scientific">Gracilibacillus oryzae</name>
    <dbReference type="NCBI Taxonomy" id="1672701"/>
    <lineage>
        <taxon>Bacteria</taxon>
        <taxon>Bacillati</taxon>
        <taxon>Bacillota</taxon>
        <taxon>Bacilli</taxon>
        <taxon>Bacillales</taxon>
        <taxon>Bacillaceae</taxon>
        <taxon>Gracilibacillus</taxon>
    </lineage>
</organism>
<dbReference type="RefSeq" id="WP_153402699.1">
    <property type="nucleotide sequence ID" value="NZ_ML762428.1"/>
</dbReference>
<proteinExistence type="predicted"/>
<protein>
    <submittedName>
        <fullName evidence="2">DUF4179 domain-containing protein</fullName>
    </submittedName>
</protein>
<feature type="transmembrane region" description="Helical" evidence="1">
    <location>
        <begin position="57"/>
        <end position="78"/>
    </location>
</feature>
<dbReference type="OrthoDB" id="2787767at2"/>
<dbReference type="Proteomes" id="UP000480246">
    <property type="component" value="Unassembled WGS sequence"/>
</dbReference>
<evidence type="ECO:0000313" key="2">
    <source>
        <dbReference type="EMBL" id="KAB8137484.1"/>
    </source>
</evidence>
<comment type="caution">
    <text evidence="2">The sequence shown here is derived from an EMBL/GenBank/DDBJ whole genome shotgun (WGS) entry which is preliminary data.</text>
</comment>
<reference evidence="2 3" key="1">
    <citation type="submission" date="2019-10" db="EMBL/GenBank/DDBJ databases">
        <title>Gracilibacillus sp. nov. isolated from rice seeds.</title>
        <authorList>
            <person name="He S."/>
        </authorList>
    </citation>
    <scope>NUCLEOTIDE SEQUENCE [LARGE SCALE GENOMIC DNA]</scope>
    <source>
        <strain evidence="2 3">TD8</strain>
    </source>
</reference>
<name>A0A7C8KQI3_9BACI</name>